<dbReference type="GO" id="GO:0046654">
    <property type="term" value="P:tetrahydrofolate biosynthetic process"/>
    <property type="evidence" value="ECO:0007669"/>
    <property type="project" value="UniProtKB-UniPathway"/>
</dbReference>
<dbReference type="UniPathway" id="UPA00077">
    <property type="reaction ID" value="UER00158"/>
</dbReference>
<keyword evidence="10" id="KW-1185">Reference proteome</keyword>
<reference evidence="9 10" key="1">
    <citation type="submission" date="2019-04" db="EMBL/GenBank/DDBJ databases">
        <title>High contiguity whole genome sequence and gene annotation resource for two Venturia nashicola isolates.</title>
        <authorList>
            <person name="Prokchorchik M."/>
            <person name="Won K."/>
            <person name="Lee Y."/>
            <person name="Choi E.D."/>
            <person name="Segonzac C."/>
            <person name="Sohn K.H."/>
        </authorList>
    </citation>
    <scope>NUCLEOTIDE SEQUENCE [LARGE SCALE GENOMIC DNA]</scope>
    <source>
        <strain evidence="9 10">PRI2</strain>
    </source>
</reference>
<evidence type="ECO:0000259" key="8">
    <source>
        <dbReference type="PROSITE" id="PS51330"/>
    </source>
</evidence>
<gene>
    <name evidence="9" type="ORF">E6O75_ATG08393</name>
</gene>
<comment type="similarity">
    <text evidence="7">Belongs to the dihydrofolate reductase family.</text>
</comment>
<keyword evidence="5" id="KW-0521">NADP</keyword>
<dbReference type="PROSITE" id="PS51330">
    <property type="entry name" value="DHFR_2"/>
    <property type="match status" value="1"/>
</dbReference>
<proteinExistence type="inferred from homology"/>
<dbReference type="EC" id="1.5.1.3" evidence="2"/>
<dbReference type="CDD" id="cd00209">
    <property type="entry name" value="DHFR"/>
    <property type="match status" value="1"/>
</dbReference>
<evidence type="ECO:0000256" key="7">
    <source>
        <dbReference type="RuleBase" id="RU004474"/>
    </source>
</evidence>
<organism evidence="9 10">
    <name type="scientific">Venturia nashicola</name>
    <dbReference type="NCBI Taxonomy" id="86259"/>
    <lineage>
        <taxon>Eukaryota</taxon>
        <taxon>Fungi</taxon>
        <taxon>Dikarya</taxon>
        <taxon>Ascomycota</taxon>
        <taxon>Pezizomycotina</taxon>
        <taxon>Dothideomycetes</taxon>
        <taxon>Pleosporomycetidae</taxon>
        <taxon>Venturiales</taxon>
        <taxon>Venturiaceae</taxon>
        <taxon>Venturia</taxon>
    </lineage>
</organism>
<dbReference type="InterPro" id="IPR001796">
    <property type="entry name" value="DHFR_dom"/>
</dbReference>
<comment type="pathway">
    <text evidence="1">Cofactor biosynthesis; tetrahydrofolate biosynthesis; 5,6,7,8-tetrahydrofolate from 7,8-dihydrofolate: step 1/1.</text>
</comment>
<dbReference type="GO" id="GO:0050661">
    <property type="term" value="F:NADP binding"/>
    <property type="evidence" value="ECO:0007669"/>
    <property type="project" value="InterPro"/>
</dbReference>
<feature type="domain" description="DHFR" evidence="8">
    <location>
        <begin position="7"/>
        <end position="227"/>
    </location>
</feature>
<dbReference type="Proteomes" id="UP000298493">
    <property type="component" value="Unassembled WGS sequence"/>
</dbReference>
<evidence type="ECO:0000256" key="3">
    <source>
        <dbReference type="ARBA" id="ARBA00018886"/>
    </source>
</evidence>
<evidence type="ECO:0000256" key="2">
    <source>
        <dbReference type="ARBA" id="ARBA00012856"/>
    </source>
</evidence>
<sequence length="229" mass="25388">MAQSRLPLTIIVAATHSNGIGKAAGLPWHIPSELKYFARVTTRLPPSITSSNAPAGLQVQNAVVMGRKTWESIPPKFRPLKGRVNVVLSRDAGSETVKKDGAIWAQSLREAVILLKKLRVGDGTQDISQEPQSLGFSERIARVFIIGGEQIYKAAIEEQEESFVDKVLLTRVEGEWGCDTFFSDSLEEKDGWLRKSNADLSEWVGEGVPEGKTKDKEVEFEFCLYERSP</sequence>
<dbReference type="EMBL" id="SNSC02000021">
    <property type="protein sequence ID" value="TID15140.1"/>
    <property type="molecule type" value="Genomic_DNA"/>
</dbReference>
<comment type="caution">
    <text evidence="9">The sequence shown here is derived from an EMBL/GenBank/DDBJ whole genome shotgun (WGS) entry which is preliminary data.</text>
</comment>
<dbReference type="PRINTS" id="PR00070">
    <property type="entry name" value="DHFR"/>
</dbReference>
<keyword evidence="6" id="KW-0560">Oxidoreductase</keyword>
<accession>A0A4Z1P4J9</accession>
<evidence type="ECO:0000256" key="1">
    <source>
        <dbReference type="ARBA" id="ARBA00004903"/>
    </source>
</evidence>
<evidence type="ECO:0000313" key="9">
    <source>
        <dbReference type="EMBL" id="TID15140.1"/>
    </source>
</evidence>
<dbReference type="GO" id="GO:0006730">
    <property type="term" value="P:one-carbon metabolic process"/>
    <property type="evidence" value="ECO:0007669"/>
    <property type="project" value="UniProtKB-KW"/>
</dbReference>
<name>A0A4Z1P4J9_9PEZI</name>
<dbReference type="InterPro" id="IPR017925">
    <property type="entry name" value="DHFR_CS"/>
</dbReference>
<dbReference type="GO" id="GO:0005739">
    <property type="term" value="C:mitochondrion"/>
    <property type="evidence" value="ECO:0007669"/>
    <property type="project" value="TreeGrafter"/>
</dbReference>
<dbReference type="GO" id="GO:0046452">
    <property type="term" value="P:dihydrofolate metabolic process"/>
    <property type="evidence" value="ECO:0007669"/>
    <property type="project" value="TreeGrafter"/>
</dbReference>
<evidence type="ECO:0000256" key="4">
    <source>
        <dbReference type="ARBA" id="ARBA00022563"/>
    </source>
</evidence>
<protein>
    <recommendedName>
        <fullName evidence="3">Dihydrofolate reductase</fullName>
        <ecNumber evidence="2">1.5.1.3</ecNumber>
    </recommendedName>
</protein>
<dbReference type="InterPro" id="IPR012259">
    <property type="entry name" value="DHFR"/>
</dbReference>
<dbReference type="PANTHER" id="PTHR48069">
    <property type="entry name" value="DIHYDROFOLATE REDUCTASE"/>
    <property type="match status" value="1"/>
</dbReference>
<evidence type="ECO:0000256" key="6">
    <source>
        <dbReference type="ARBA" id="ARBA00023002"/>
    </source>
</evidence>
<keyword evidence="4" id="KW-0554">One-carbon metabolism</keyword>
<dbReference type="SUPFAM" id="SSF53597">
    <property type="entry name" value="Dihydrofolate reductase-like"/>
    <property type="match status" value="1"/>
</dbReference>
<evidence type="ECO:0000256" key="5">
    <source>
        <dbReference type="ARBA" id="ARBA00022857"/>
    </source>
</evidence>
<dbReference type="STRING" id="86259.A0A4Z1P4J9"/>
<dbReference type="Pfam" id="PF00186">
    <property type="entry name" value="DHFR_1"/>
    <property type="match status" value="2"/>
</dbReference>
<dbReference type="GO" id="GO:0004146">
    <property type="term" value="F:dihydrofolate reductase activity"/>
    <property type="evidence" value="ECO:0007669"/>
    <property type="project" value="UniProtKB-EC"/>
</dbReference>
<dbReference type="InterPro" id="IPR024072">
    <property type="entry name" value="DHFR-like_dom_sf"/>
</dbReference>
<dbReference type="Gene3D" id="3.40.430.10">
    <property type="entry name" value="Dihydrofolate Reductase, subunit A"/>
    <property type="match status" value="1"/>
</dbReference>
<dbReference type="AlphaFoldDB" id="A0A4Z1P4J9"/>
<dbReference type="PANTHER" id="PTHR48069:SF3">
    <property type="entry name" value="DIHYDROFOLATE REDUCTASE"/>
    <property type="match status" value="1"/>
</dbReference>
<dbReference type="GO" id="GO:0046655">
    <property type="term" value="P:folic acid metabolic process"/>
    <property type="evidence" value="ECO:0007669"/>
    <property type="project" value="TreeGrafter"/>
</dbReference>
<evidence type="ECO:0000313" key="10">
    <source>
        <dbReference type="Proteomes" id="UP000298493"/>
    </source>
</evidence>
<dbReference type="PROSITE" id="PS00075">
    <property type="entry name" value="DHFR_1"/>
    <property type="match status" value="1"/>
</dbReference>